<dbReference type="PANTHER" id="PTHR45527">
    <property type="entry name" value="NONRIBOSOMAL PEPTIDE SYNTHETASE"/>
    <property type="match status" value="1"/>
</dbReference>
<evidence type="ECO:0000313" key="2">
    <source>
        <dbReference type="EMBL" id="WUV45868.1"/>
    </source>
</evidence>
<dbReference type="SMART" id="SM00923">
    <property type="entry name" value="MbtH"/>
    <property type="match status" value="1"/>
</dbReference>
<dbReference type="InterPro" id="IPR020845">
    <property type="entry name" value="AMP-binding_CS"/>
</dbReference>
<proteinExistence type="predicted"/>
<dbReference type="Gene3D" id="3.90.820.10">
    <property type="entry name" value="Structural Genomics, Unknown Function 30-nov-00 1gh9 Mol_id"/>
    <property type="match status" value="1"/>
</dbReference>
<dbReference type="PANTHER" id="PTHR45527:SF1">
    <property type="entry name" value="FATTY ACID SYNTHASE"/>
    <property type="match status" value="1"/>
</dbReference>
<dbReference type="InterPro" id="IPR000873">
    <property type="entry name" value="AMP-dep_synth/lig_dom"/>
</dbReference>
<feature type="domain" description="MbtH-like" evidence="1">
    <location>
        <begin position="511"/>
        <end position="560"/>
    </location>
</feature>
<dbReference type="Pfam" id="PF13193">
    <property type="entry name" value="AMP-binding_C"/>
    <property type="match status" value="1"/>
</dbReference>
<accession>A0ABZ1YRX4</accession>
<dbReference type="EMBL" id="CP109441">
    <property type="protein sequence ID" value="WUV45868.1"/>
    <property type="molecule type" value="Genomic_DNA"/>
</dbReference>
<gene>
    <name evidence="2" type="ORF">OG563_43475</name>
</gene>
<dbReference type="Proteomes" id="UP001432062">
    <property type="component" value="Chromosome"/>
</dbReference>
<dbReference type="InterPro" id="IPR045851">
    <property type="entry name" value="AMP-bd_C_sf"/>
</dbReference>
<keyword evidence="3" id="KW-1185">Reference proteome</keyword>
<evidence type="ECO:0000313" key="3">
    <source>
        <dbReference type="Proteomes" id="UP001432062"/>
    </source>
</evidence>
<dbReference type="InterPro" id="IPR005153">
    <property type="entry name" value="MbtH-like_dom"/>
</dbReference>
<dbReference type="Gene3D" id="3.30.300.30">
    <property type="match status" value="1"/>
</dbReference>
<sequence>MHGDGVYGDDASNTVVHRRVLQWSTRTPDSVALEFGDRRFVYADLATAACRIAAGLRRQGVGPDVPVGVHLPRSERLVIAHLAVLAAGGAYLTLDPAQPDKALADQIAIASVPVVITDRASRDRLPSTVRTLLFDDLVDHPAEPLPDSVGPDHFACIMFTSGSTGKPKAVAIPHRAVVNLVTAQNYMTVGPEQCYLLHTAPTFDPSIFETWGALLNGGRLAIAPPGAPSVGELARLVREHGATATFLTPTMFRLILEEQPHALHPLRDLLLGGEAIFPAHLELAAQHLPDTSIIVGYGPTESTVLVTAHVQTSADPLPPVVVIGRDITGVRTYILDEDLNPVPDGEPGELCIAGAGLACGYLGAPDLTAERFAPDPHASRPGDRLYRTGDRVRAIGYGGMEFLGRLDNQLKIRGRRIEPGEVEQALVHHPDVLTAYVTAEQNDRRGKYLAAYVTLRTGSTSDESDLRSHMASAVADHLRPDVYVLRTEASVTANGKLDRRRLIDGAAAPTKPSAGPTLRTVVVNDDDQYAIWPAHRPAPTGWTSVGLPGTVDECKTLVRRLWSDIRPARRRHAVQTS</sequence>
<dbReference type="RefSeq" id="WP_329409383.1">
    <property type="nucleotide sequence ID" value="NZ_CP109441.1"/>
</dbReference>
<dbReference type="Pfam" id="PF00501">
    <property type="entry name" value="AMP-binding"/>
    <property type="match status" value="1"/>
</dbReference>
<evidence type="ECO:0000259" key="1">
    <source>
        <dbReference type="SMART" id="SM00923"/>
    </source>
</evidence>
<protein>
    <submittedName>
        <fullName evidence="2">Amino acid adenylation domain-containing protein</fullName>
    </submittedName>
</protein>
<dbReference type="InterPro" id="IPR038020">
    <property type="entry name" value="MbtH-like_sf"/>
</dbReference>
<dbReference type="InterPro" id="IPR042099">
    <property type="entry name" value="ANL_N_sf"/>
</dbReference>
<organism evidence="2 3">
    <name type="scientific">Nocardia vinacea</name>
    <dbReference type="NCBI Taxonomy" id="96468"/>
    <lineage>
        <taxon>Bacteria</taxon>
        <taxon>Bacillati</taxon>
        <taxon>Actinomycetota</taxon>
        <taxon>Actinomycetes</taxon>
        <taxon>Mycobacteriales</taxon>
        <taxon>Nocardiaceae</taxon>
        <taxon>Nocardia</taxon>
    </lineage>
</organism>
<dbReference type="PROSITE" id="PS00455">
    <property type="entry name" value="AMP_BINDING"/>
    <property type="match status" value="1"/>
</dbReference>
<dbReference type="SUPFAM" id="SSF160582">
    <property type="entry name" value="MbtH-like"/>
    <property type="match status" value="1"/>
</dbReference>
<dbReference type="NCBIfam" id="TIGR01733">
    <property type="entry name" value="AA-adenyl-dom"/>
    <property type="match status" value="1"/>
</dbReference>
<reference evidence="2" key="1">
    <citation type="submission" date="2022-10" db="EMBL/GenBank/DDBJ databases">
        <title>The complete genomes of actinobacterial strains from the NBC collection.</title>
        <authorList>
            <person name="Joergensen T.S."/>
            <person name="Alvarez Arevalo M."/>
            <person name="Sterndorff E.B."/>
            <person name="Faurdal D."/>
            <person name="Vuksanovic O."/>
            <person name="Mourched A.-S."/>
            <person name="Charusanti P."/>
            <person name="Shaw S."/>
            <person name="Blin K."/>
            <person name="Weber T."/>
        </authorList>
    </citation>
    <scope>NUCLEOTIDE SEQUENCE</scope>
    <source>
        <strain evidence="2">NBC_01482</strain>
    </source>
</reference>
<dbReference type="InterPro" id="IPR010071">
    <property type="entry name" value="AA_adenyl_dom"/>
</dbReference>
<dbReference type="InterPro" id="IPR025110">
    <property type="entry name" value="AMP-bd_C"/>
</dbReference>
<dbReference type="SUPFAM" id="SSF56801">
    <property type="entry name" value="Acetyl-CoA synthetase-like"/>
    <property type="match status" value="1"/>
</dbReference>
<name>A0ABZ1YRX4_9NOCA</name>
<dbReference type="Pfam" id="PF03621">
    <property type="entry name" value="MbtH"/>
    <property type="match status" value="1"/>
</dbReference>
<dbReference type="Gene3D" id="3.40.50.12780">
    <property type="entry name" value="N-terminal domain of ligase-like"/>
    <property type="match status" value="1"/>
</dbReference>